<comment type="caution">
    <text evidence="1">The sequence shown here is derived from an EMBL/GenBank/DDBJ whole genome shotgun (WGS) entry which is preliminary data.</text>
</comment>
<keyword evidence="2" id="KW-1185">Reference proteome</keyword>
<protein>
    <submittedName>
        <fullName evidence="1">Ribonuclease H</fullName>
    </submittedName>
</protein>
<sequence length="1972" mass="221076">MAPDVPADNQMLGHDGAEDHGGDERGDSARRASRLEKGKSVKQSAGIQPDEEPVTHKHFEDLAHAILRAVGSRVPEAATSPVTQDVPPPRGEKQIIPRSEIPEGSRPKHGPSGTRSKFQAVGSREERSTASCYSRSSQGTKRKQKVHEDLRYKLNAKRASQTTAASSGAPGVPREFLEKMEHLEAQVKLLSEKQNPTNALAPAVHNSPFTMEIRTAVLPEAFTMPQIQQYSGTSDPVEHAELYRDQMMIKGVGDNAMCRIFPHTLTGPAKSWFRSLKAGSVSSLDQLLKDFVHEFGYASAQDITSSKLAFVKQGDSESLAEYVTRFHQEVLRTGTFGHQHTLTHFEKNLRLGKLWRSFQKHRPLSYGEARSRALQQIEMDEKCNLKREEDRVEVVRNKEKPKRADVPQVPSRAPRVHSPPRPTPRGRGLNIPSVPRVPRVPQVPFRAPRVHSPPLPPEQREAPQKSRYDSFHHLNQSPEQIFYHIRDTGMLRPPKPIRKYPNMKRSLKYCEFHEDFGHSTAECFHLREEIESLILSGYLKEFVADMREARKFSEQDKGKQVANPHPEAEIPQGSKKGVYVRMIAGGPTLAGESRRAIKRYSKPPILDRPGKEVNFACQNQLRVPGVPHHPPSILFTEQDAEDVSYPHDDALVITLKVATGKVARTLVDTGSSVDIIFKSALDQLLIESPKITPCATPLIGFAGDMVIPKGIITLPVTLGKVPHRVVHMIDFLIVDHPGAYNIILGRPFLATTKAAISMHYLTMKIPTAGEIITIKGDQQSARGCYSVASKVSYQIATNMFLEGYPVSTRPFTSLSKRALARRRRVARKKAQRSANSQVPQAPYEAGPMEVDVVAPRAPLVPQSPNSASMGEVEVPLDPRVPKDEKRGTPAEDLVSVMICNKDPTKMVKVGSNLPDQHREQLIGFLRKNLDVFAWSHADMPGIPPSIACHKLNVDPHHRPVKQKRRAFNQERYDAIEQEVDRLLAAGFIREAVYPEWVSNVVLVKKSNGKWRMCVDFTDLNKSCPKDSFPLPRVDQLVDATAGHEMLSFMDAFSGYNQIPMYEPDQDKTAFITNRGLYCYKVMPFGLKNAGATYQRLVNKVFKQQIGRTMEVYIDDMITKSVYANDHSGHLRDTFNILRKHQMRLNPEKCAFGVTSGKFLGFMVQQRGIEANPDKIQAVLGMKSPSTIKEVQSLAGRIAALSRFISKATDRCKPFFKALKAGRKLQWTAECEEAFQKLKEYLVNSPLLAKPKHGEVLLLYLAVSEHATSSVLLREDEDGVQRPIYYTSRAMVDAEKRYPATEKLVLALVISARKLRPYFQAHTIVVVTNLPLRQILQKLDMSGRLLRWSLELSEFDIIFKPRSAIKAQAIADFIAEFANDSGGEEIPGYPSETTSAIEEEQVWEIYVDGSSNSHGSGAGVIIIDPDKVKLCYALQFGFKASNNEAEYEAMIAGLRMSKALGAKRVHIKSDSQLVVGQINSEYQAKEENMKGYLGRTKELISQFAEVKVERVPRLENCEADNLAKMASFGATQSVGPITAEYVPTPSVNLLEPEEIGSITAGVPWMQPIIGYLRSGDLPSNKNEARKLKYKAARYCLIEDTLFRRGFTLPYLKCLGNEHAEYVMREIHEGICGNHYGAQSLAQKAIRQGFYWPTMREDAKNIVKSCDKCQRFAKVPHLPPEKLTVMSSPWPFAVWGIDLIGPLPTGRGQAKYAIVAVDYFTKWVEAEPLASITESKTTDFVWRNLICRYGIPNAIVSDNGKQFDNEKFRNFCSELGIANRFASPAHPQSNGQVEAINKIIKGILKKRLEERKGAWVDELPGVLWAYRTTQNISTRETPFSLAFGTDAVIPAEIGIPSHRTAYFDEAENASMIAFNLDFVEEKRAKAELKVAIYQHRISDLYDKRVRPRSFKKGDLVLRRVTQNTRVPSEGSFGANWEGPYRIDKPVGSGAYRLLHMDGTIVKHPWNAAMLRKYY</sequence>
<accession>A0ACB8KZG0</accession>
<dbReference type="EMBL" id="CM039174">
    <property type="protein sequence ID" value="KAH9759812.1"/>
    <property type="molecule type" value="Genomic_DNA"/>
</dbReference>
<name>A0ACB8KZG0_CITSI</name>
<evidence type="ECO:0000313" key="1">
    <source>
        <dbReference type="EMBL" id="KAH9759812.1"/>
    </source>
</evidence>
<proteinExistence type="predicted"/>
<reference evidence="2" key="1">
    <citation type="journal article" date="2023" name="Hortic. Res.">
        <title>A chromosome-level phased genome enabling allele-level studies in sweet orange: a case study on citrus Huanglongbing tolerance.</title>
        <authorList>
            <person name="Wu B."/>
            <person name="Yu Q."/>
            <person name="Deng Z."/>
            <person name="Duan Y."/>
            <person name="Luo F."/>
            <person name="Gmitter F. Jr."/>
        </authorList>
    </citation>
    <scope>NUCLEOTIDE SEQUENCE [LARGE SCALE GENOMIC DNA]</scope>
    <source>
        <strain evidence="2">cv. Valencia</strain>
    </source>
</reference>
<evidence type="ECO:0000313" key="2">
    <source>
        <dbReference type="Proteomes" id="UP000829398"/>
    </source>
</evidence>
<gene>
    <name evidence="1" type="ORF">KPL71_017075</name>
</gene>
<dbReference type="Proteomes" id="UP000829398">
    <property type="component" value="Chromosome 5"/>
</dbReference>
<organism evidence="1 2">
    <name type="scientific">Citrus sinensis</name>
    <name type="common">Sweet orange</name>
    <name type="synonym">Citrus aurantium var. sinensis</name>
    <dbReference type="NCBI Taxonomy" id="2711"/>
    <lineage>
        <taxon>Eukaryota</taxon>
        <taxon>Viridiplantae</taxon>
        <taxon>Streptophyta</taxon>
        <taxon>Embryophyta</taxon>
        <taxon>Tracheophyta</taxon>
        <taxon>Spermatophyta</taxon>
        <taxon>Magnoliopsida</taxon>
        <taxon>eudicotyledons</taxon>
        <taxon>Gunneridae</taxon>
        <taxon>Pentapetalae</taxon>
        <taxon>rosids</taxon>
        <taxon>malvids</taxon>
        <taxon>Sapindales</taxon>
        <taxon>Rutaceae</taxon>
        <taxon>Aurantioideae</taxon>
        <taxon>Citrus</taxon>
    </lineage>
</organism>